<dbReference type="InterPro" id="IPR000092">
    <property type="entry name" value="Polyprenyl_synt"/>
</dbReference>
<dbReference type="PANTHER" id="PTHR12001:SF69">
    <property type="entry name" value="ALL TRANS-POLYPRENYL-DIPHOSPHATE SYNTHASE PDSS1"/>
    <property type="match status" value="1"/>
</dbReference>
<evidence type="ECO:0000256" key="1">
    <source>
        <dbReference type="ARBA" id="ARBA00001946"/>
    </source>
</evidence>
<dbReference type="GO" id="GO:0004659">
    <property type="term" value="F:prenyltransferase activity"/>
    <property type="evidence" value="ECO:0007669"/>
    <property type="project" value="InterPro"/>
</dbReference>
<evidence type="ECO:0000256" key="3">
    <source>
        <dbReference type="ARBA" id="ARBA00022679"/>
    </source>
</evidence>
<comment type="similarity">
    <text evidence="2 6">Belongs to the FPP/GGPP synthase family.</text>
</comment>
<name>A0A5P0YXR3_9ACTN</name>
<dbReference type="GO" id="GO:0046872">
    <property type="term" value="F:metal ion binding"/>
    <property type="evidence" value="ECO:0007669"/>
    <property type="project" value="UniProtKB-KW"/>
</dbReference>
<dbReference type="SFLD" id="SFLDS00005">
    <property type="entry name" value="Isoprenoid_Synthase_Type_I"/>
    <property type="match status" value="1"/>
</dbReference>
<dbReference type="CDD" id="cd00685">
    <property type="entry name" value="Trans_IPPS_HT"/>
    <property type="match status" value="1"/>
</dbReference>
<sequence>MDLKEVSVKQTPAVAASPYSSDEALTLVQKRLEGDLARVRERLHSLVAPPHSRIAGPIEYAVAQTGRLLRPTLVLLSAYLLEEDAADTPQRVVDAAAVVETLHVATLYHDDLIDDARTRRGRPTANAKYGDTLALLTGDYLLARCMEAAAAVNAAPVMARTLTDVCVGQMLESSQLYDPLRSEDDYLAAISGKTARLIRTAALMGALQSNADNIGQEALEGFGHHLGMAFQIWDDILDICSEETGKQVAKDLHNGVYTLPVIYAARTHPDEMLPILRERPMSEEQRQRVISLTHRSGALGRAADVARDHVRDAMGALRSHPSFAERAPVVGRYLHGVVDRFASQHPALRGPLDATRADLLPVPAGMEPGGAA</sequence>
<accession>A0A5P0YXR3</accession>
<dbReference type="SUPFAM" id="SSF48576">
    <property type="entry name" value="Terpenoid synthases"/>
    <property type="match status" value="1"/>
</dbReference>
<keyword evidence="4" id="KW-0479">Metal-binding</keyword>
<evidence type="ECO:0000256" key="5">
    <source>
        <dbReference type="ARBA" id="ARBA00022842"/>
    </source>
</evidence>
<dbReference type="Proteomes" id="UP000320857">
    <property type="component" value="Unassembled WGS sequence"/>
</dbReference>
<comment type="caution">
    <text evidence="7">The sequence shown here is derived from an EMBL/GenBank/DDBJ whole genome shotgun (WGS) entry which is preliminary data.</text>
</comment>
<comment type="cofactor">
    <cofactor evidence="1">
        <name>Mg(2+)</name>
        <dbReference type="ChEBI" id="CHEBI:18420"/>
    </cofactor>
</comment>
<dbReference type="Pfam" id="PF00348">
    <property type="entry name" value="polyprenyl_synt"/>
    <property type="match status" value="1"/>
</dbReference>
<organism evidence="7 8">
    <name type="scientific">Streptomyces alkaliterrae</name>
    <dbReference type="NCBI Taxonomy" id="2213162"/>
    <lineage>
        <taxon>Bacteria</taxon>
        <taxon>Bacillati</taxon>
        <taxon>Actinomycetota</taxon>
        <taxon>Actinomycetes</taxon>
        <taxon>Kitasatosporales</taxon>
        <taxon>Streptomycetaceae</taxon>
        <taxon>Streptomyces</taxon>
    </lineage>
</organism>
<dbReference type="GO" id="GO:0008299">
    <property type="term" value="P:isoprenoid biosynthetic process"/>
    <property type="evidence" value="ECO:0007669"/>
    <property type="project" value="InterPro"/>
</dbReference>
<evidence type="ECO:0000256" key="2">
    <source>
        <dbReference type="ARBA" id="ARBA00006706"/>
    </source>
</evidence>
<evidence type="ECO:0000313" key="7">
    <source>
        <dbReference type="EMBL" id="MQS05073.1"/>
    </source>
</evidence>
<gene>
    <name evidence="7" type="ORF">FNX44_025140</name>
</gene>
<dbReference type="Gene3D" id="1.10.600.10">
    <property type="entry name" value="Farnesyl Diphosphate Synthase"/>
    <property type="match status" value="1"/>
</dbReference>
<evidence type="ECO:0000256" key="4">
    <source>
        <dbReference type="ARBA" id="ARBA00022723"/>
    </source>
</evidence>
<protein>
    <recommendedName>
        <fullName evidence="9">Polyprenyl synthetase family protein</fullName>
    </recommendedName>
</protein>
<dbReference type="InterPro" id="IPR033749">
    <property type="entry name" value="Polyprenyl_synt_CS"/>
</dbReference>
<keyword evidence="5" id="KW-0460">Magnesium</keyword>
<reference evidence="7 8" key="1">
    <citation type="submission" date="2019-10" db="EMBL/GenBank/DDBJ databases">
        <title>Streptomyces sp. nov., a novel actinobacterium isolated from alkaline environment.</title>
        <authorList>
            <person name="Golinska P."/>
        </authorList>
    </citation>
    <scope>NUCLEOTIDE SEQUENCE [LARGE SCALE GENOMIC DNA]</scope>
    <source>
        <strain evidence="7 8">OF1</strain>
    </source>
</reference>
<proteinExistence type="inferred from homology"/>
<dbReference type="AlphaFoldDB" id="A0A5P0YXR3"/>
<dbReference type="PANTHER" id="PTHR12001">
    <property type="entry name" value="GERANYLGERANYL PYROPHOSPHATE SYNTHASE"/>
    <property type="match status" value="1"/>
</dbReference>
<dbReference type="EMBL" id="VJYK02000425">
    <property type="protein sequence ID" value="MQS05073.1"/>
    <property type="molecule type" value="Genomic_DNA"/>
</dbReference>
<keyword evidence="3 6" id="KW-0808">Transferase</keyword>
<evidence type="ECO:0008006" key="9">
    <source>
        <dbReference type="Google" id="ProtNLM"/>
    </source>
</evidence>
<dbReference type="InterPro" id="IPR008949">
    <property type="entry name" value="Isoprenoid_synthase_dom_sf"/>
</dbReference>
<keyword evidence="8" id="KW-1185">Reference proteome</keyword>
<evidence type="ECO:0000313" key="8">
    <source>
        <dbReference type="Proteomes" id="UP000320857"/>
    </source>
</evidence>
<dbReference type="PROSITE" id="PS00444">
    <property type="entry name" value="POLYPRENYL_SYNTHASE_2"/>
    <property type="match status" value="1"/>
</dbReference>
<evidence type="ECO:0000256" key="6">
    <source>
        <dbReference type="RuleBase" id="RU004466"/>
    </source>
</evidence>